<evidence type="ECO:0000313" key="2">
    <source>
        <dbReference type="EMBL" id="KAK4104647.1"/>
    </source>
</evidence>
<comment type="caution">
    <text evidence="2">The sequence shown here is derived from an EMBL/GenBank/DDBJ whole genome shotgun (WGS) entry which is preliminary data.</text>
</comment>
<gene>
    <name evidence="2" type="ORF">N658DRAFT_492749</name>
</gene>
<accession>A0AAN6QCC5</accession>
<keyword evidence="1" id="KW-1133">Transmembrane helix</keyword>
<evidence type="ECO:0000256" key="1">
    <source>
        <dbReference type="SAM" id="Phobius"/>
    </source>
</evidence>
<dbReference type="EMBL" id="MU863626">
    <property type="protein sequence ID" value="KAK4104647.1"/>
    <property type="molecule type" value="Genomic_DNA"/>
</dbReference>
<sequence length="67" mass="7535">MLRWNSLRHSTPGLGSTMTKLAVFVSAFVFRVALLRISPRREALSVRKLASTSIGSRHEVRSRKHSS</sequence>
<dbReference type="AlphaFoldDB" id="A0AAN6QCC5"/>
<reference evidence="2" key="1">
    <citation type="journal article" date="2023" name="Mol. Phylogenet. Evol.">
        <title>Genome-scale phylogeny and comparative genomics of the fungal order Sordariales.</title>
        <authorList>
            <person name="Hensen N."/>
            <person name="Bonometti L."/>
            <person name="Westerberg I."/>
            <person name="Brannstrom I.O."/>
            <person name="Guillou S."/>
            <person name="Cros-Aarteil S."/>
            <person name="Calhoun S."/>
            <person name="Haridas S."/>
            <person name="Kuo A."/>
            <person name="Mondo S."/>
            <person name="Pangilinan J."/>
            <person name="Riley R."/>
            <person name="LaButti K."/>
            <person name="Andreopoulos B."/>
            <person name="Lipzen A."/>
            <person name="Chen C."/>
            <person name="Yan M."/>
            <person name="Daum C."/>
            <person name="Ng V."/>
            <person name="Clum A."/>
            <person name="Steindorff A."/>
            <person name="Ohm R.A."/>
            <person name="Martin F."/>
            <person name="Silar P."/>
            <person name="Natvig D.O."/>
            <person name="Lalanne C."/>
            <person name="Gautier V."/>
            <person name="Ament-Velasquez S.L."/>
            <person name="Kruys A."/>
            <person name="Hutchinson M.I."/>
            <person name="Powell A.J."/>
            <person name="Barry K."/>
            <person name="Miller A.N."/>
            <person name="Grigoriev I.V."/>
            <person name="Debuchy R."/>
            <person name="Gladieux P."/>
            <person name="Hiltunen Thoren M."/>
            <person name="Johannesson H."/>
        </authorList>
    </citation>
    <scope>NUCLEOTIDE SEQUENCE</scope>
    <source>
        <strain evidence="2">CBS 757.83</strain>
    </source>
</reference>
<feature type="transmembrane region" description="Helical" evidence="1">
    <location>
        <begin position="20"/>
        <end position="38"/>
    </location>
</feature>
<name>A0AAN6QCC5_9PEZI</name>
<organism evidence="2 3">
    <name type="scientific">Parathielavia hyrcaniae</name>
    <dbReference type="NCBI Taxonomy" id="113614"/>
    <lineage>
        <taxon>Eukaryota</taxon>
        <taxon>Fungi</taxon>
        <taxon>Dikarya</taxon>
        <taxon>Ascomycota</taxon>
        <taxon>Pezizomycotina</taxon>
        <taxon>Sordariomycetes</taxon>
        <taxon>Sordariomycetidae</taxon>
        <taxon>Sordariales</taxon>
        <taxon>Chaetomiaceae</taxon>
        <taxon>Parathielavia</taxon>
    </lineage>
</organism>
<evidence type="ECO:0000313" key="3">
    <source>
        <dbReference type="Proteomes" id="UP001305647"/>
    </source>
</evidence>
<protein>
    <submittedName>
        <fullName evidence="2">Uncharacterized protein</fullName>
    </submittedName>
</protein>
<proteinExistence type="predicted"/>
<keyword evidence="1" id="KW-0472">Membrane</keyword>
<reference evidence="2" key="2">
    <citation type="submission" date="2023-05" db="EMBL/GenBank/DDBJ databases">
        <authorList>
            <consortium name="Lawrence Berkeley National Laboratory"/>
            <person name="Steindorff A."/>
            <person name="Hensen N."/>
            <person name="Bonometti L."/>
            <person name="Westerberg I."/>
            <person name="Brannstrom I.O."/>
            <person name="Guillou S."/>
            <person name="Cros-Aarteil S."/>
            <person name="Calhoun S."/>
            <person name="Haridas S."/>
            <person name="Kuo A."/>
            <person name="Mondo S."/>
            <person name="Pangilinan J."/>
            <person name="Riley R."/>
            <person name="Labutti K."/>
            <person name="Andreopoulos B."/>
            <person name="Lipzen A."/>
            <person name="Chen C."/>
            <person name="Yanf M."/>
            <person name="Daum C."/>
            <person name="Ng V."/>
            <person name="Clum A."/>
            <person name="Ohm R."/>
            <person name="Martin F."/>
            <person name="Silar P."/>
            <person name="Natvig D."/>
            <person name="Lalanne C."/>
            <person name="Gautier V."/>
            <person name="Ament-Velasquez S.L."/>
            <person name="Kruys A."/>
            <person name="Hutchinson M.I."/>
            <person name="Powell A.J."/>
            <person name="Barry K."/>
            <person name="Miller A.N."/>
            <person name="Grigoriev I.V."/>
            <person name="Debuchy R."/>
            <person name="Gladieux P."/>
            <person name="Thoren M.H."/>
            <person name="Johannesson H."/>
        </authorList>
    </citation>
    <scope>NUCLEOTIDE SEQUENCE</scope>
    <source>
        <strain evidence="2">CBS 757.83</strain>
    </source>
</reference>
<dbReference type="Proteomes" id="UP001305647">
    <property type="component" value="Unassembled WGS sequence"/>
</dbReference>
<keyword evidence="3" id="KW-1185">Reference proteome</keyword>
<keyword evidence="1" id="KW-0812">Transmembrane</keyword>